<evidence type="ECO:0008006" key="3">
    <source>
        <dbReference type="Google" id="ProtNLM"/>
    </source>
</evidence>
<proteinExistence type="predicted"/>
<protein>
    <recommendedName>
        <fullName evidence="3">Type III secretion protein</fullName>
    </recommendedName>
</protein>
<accession>A0A7Z1GMZ8</accession>
<evidence type="ECO:0000313" key="1">
    <source>
        <dbReference type="EMBL" id="PFG59751.1"/>
    </source>
</evidence>
<organism evidence="1 2">
    <name type="scientific">Pseudomonas poae</name>
    <dbReference type="NCBI Taxonomy" id="200451"/>
    <lineage>
        <taxon>Bacteria</taxon>
        <taxon>Pseudomonadati</taxon>
        <taxon>Pseudomonadota</taxon>
        <taxon>Gammaproteobacteria</taxon>
        <taxon>Pseudomonadales</taxon>
        <taxon>Pseudomonadaceae</taxon>
        <taxon>Pseudomonas</taxon>
    </lineage>
</organism>
<dbReference type="RefSeq" id="WP_027606894.1">
    <property type="nucleotide sequence ID" value="NZ_PDJN01000003.1"/>
</dbReference>
<dbReference type="EMBL" id="PDJN01000003">
    <property type="protein sequence ID" value="PFG59751.1"/>
    <property type="molecule type" value="Genomic_DNA"/>
</dbReference>
<dbReference type="AlphaFoldDB" id="A0A7Z1GMZ8"/>
<reference evidence="1 2" key="2">
    <citation type="submission" date="2017-10" db="EMBL/GenBank/DDBJ databases">
        <title>Bacterial endophytes that colonize and modify switchgrass growth.</title>
        <authorList>
            <person name="Debolt S."/>
        </authorList>
    </citation>
    <scope>NUCLEOTIDE SEQUENCE [LARGE SCALE GENOMIC DNA]</scope>
    <source>
        <strain evidence="1 2">A2-S9</strain>
    </source>
</reference>
<gene>
    <name evidence="1" type="ORF">DM05_4440</name>
</gene>
<evidence type="ECO:0000313" key="2">
    <source>
        <dbReference type="Proteomes" id="UP000221580"/>
    </source>
</evidence>
<name>A0A7Z1GMZ8_9PSED</name>
<reference evidence="1 2" key="1">
    <citation type="submission" date="2017-09" db="EMBL/GenBank/DDBJ databases">
        <authorList>
            <person name="DeBolt S."/>
            <person name="Huntemann M."/>
            <person name="Clum A."/>
            <person name="Pillay M."/>
            <person name="Palaniappan K."/>
            <person name="Varghese N."/>
            <person name="Mikhailova N."/>
            <person name="Stamatis D."/>
            <person name="Reddy T."/>
            <person name="Daum C."/>
            <person name="Shapiro N."/>
            <person name="Ivanova N."/>
            <person name="Kyrpides N."/>
            <person name="Woyke T."/>
        </authorList>
    </citation>
    <scope>NUCLEOTIDE SEQUENCE [LARGE SCALE GENOMIC DNA]</scope>
    <source>
        <strain evidence="1 2">A2-S9</strain>
    </source>
</reference>
<comment type="caution">
    <text evidence="1">The sequence shown here is derived from an EMBL/GenBank/DDBJ whole genome shotgun (WGS) entry which is preliminary data.</text>
</comment>
<dbReference type="Proteomes" id="UP000221580">
    <property type="component" value="Unassembled WGS sequence"/>
</dbReference>
<sequence>MSEHLAWAQWWAFPWKYAHEDWRGEKYPAISTLYHLGRLAPGNLTGVATCLPAAPHPTVLRLALASTEQLDLAMTLIHDTFNPEAAAPLSNSHHLWCMRLSKALPPAMLPCDADPLQLLHSWVEPATWQRLRLRFPRERVGDVEKRNISFENASSRLNTLWQAVVWRVTNLASDPTPP</sequence>